<dbReference type="Proteomes" id="UP000321569">
    <property type="component" value="Unassembled WGS sequence"/>
</dbReference>
<dbReference type="RefSeq" id="WP_056983449.1">
    <property type="nucleotide sequence ID" value="NZ_BKAM01000046.1"/>
</dbReference>
<proteinExistence type="predicted"/>
<evidence type="ECO:0008006" key="4">
    <source>
        <dbReference type="Google" id="ProtNLM"/>
    </source>
</evidence>
<dbReference type="AlphaFoldDB" id="A0A512PPD3"/>
<gene>
    <name evidence="2" type="ORF">LRA02_19050</name>
</gene>
<accession>A0A512PPD3</accession>
<reference evidence="2 3" key="1">
    <citation type="submission" date="2019-07" db="EMBL/GenBank/DDBJ databases">
        <title>Whole genome shotgun sequence of Lactobacillus rapi NBRC 109618.</title>
        <authorList>
            <person name="Hosoyama A."/>
            <person name="Uohara A."/>
            <person name="Ohji S."/>
            <person name="Ichikawa N."/>
        </authorList>
    </citation>
    <scope>NUCLEOTIDE SEQUENCE [LARGE SCALE GENOMIC DNA]</scope>
    <source>
        <strain evidence="2 3">NBRC 109618</strain>
    </source>
</reference>
<evidence type="ECO:0000256" key="1">
    <source>
        <dbReference type="SAM" id="SignalP"/>
    </source>
</evidence>
<feature type="chain" id="PRO_5022102542" description="SCP domain-containing protein" evidence="1">
    <location>
        <begin position="28"/>
        <end position="265"/>
    </location>
</feature>
<organism evidence="2 3">
    <name type="scientific">Lentilactobacillus rapi</name>
    <dbReference type="NCBI Taxonomy" id="481723"/>
    <lineage>
        <taxon>Bacteria</taxon>
        <taxon>Bacillati</taxon>
        <taxon>Bacillota</taxon>
        <taxon>Bacilli</taxon>
        <taxon>Lactobacillales</taxon>
        <taxon>Lactobacillaceae</taxon>
        <taxon>Lentilactobacillus</taxon>
    </lineage>
</organism>
<dbReference type="Gene3D" id="3.40.33.10">
    <property type="entry name" value="CAP"/>
    <property type="match status" value="1"/>
</dbReference>
<sequence length="265" mass="28920">MKSICKVLTSLGLALGFLCASASVANAQTIKAMTVNYVSTTGQQVRAPLTYHRSVNGVSAFGSGLAYSATGGYTSSKGYVKKVKGYVPYQLQKDYAYAQMPASLTVKYIKESTLARRVEKQYLKQINAYRATQGLKSFKHNKSLKSKAIVRSKELWQKTSHVRPNGQSYNANLSGYAEVMAVLPAYFLSTGIATTNTGLGAMLVYNSNGLVSYKKTAKTASNELLTCDQEHRDTELNKWATYSEPAFSFHADGSGMMAQLFELGK</sequence>
<evidence type="ECO:0000313" key="2">
    <source>
        <dbReference type="EMBL" id="GEP73037.1"/>
    </source>
</evidence>
<dbReference type="OrthoDB" id="2273494at2"/>
<comment type="caution">
    <text evidence="2">The sequence shown here is derived from an EMBL/GenBank/DDBJ whole genome shotgun (WGS) entry which is preliminary data.</text>
</comment>
<keyword evidence="1" id="KW-0732">Signal</keyword>
<dbReference type="EMBL" id="BKAM01000046">
    <property type="protein sequence ID" value="GEP73037.1"/>
    <property type="molecule type" value="Genomic_DNA"/>
</dbReference>
<dbReference type="InterPro" id="IPR035940">
    <property type="entry name" value="CAP_sf"/>
</dbReference>
<feature type="signal peptide" evidence="1">
    <location>
        <begin position="1"/>
        <end position="27"/>
    </location>
</feature>
<protein>
    <recommendedName>
        <fullName evidence="4">SCP domain-containing protein</fullName>
    </recommendedName>
</protein>
<name>A0A512PPD3_9LACO</name>
<evidence type="ECO:0000313" key="3">
    <source>
        <dbReference type="Proteomes" id="UP000321569"/>
    </source>
</evidence>